<accession>A0AAE0G1M9</accession>
<evidence type="ECO:0000259" key="8">
    <source>
        <dbReference type="PROSITE" id="PS50011"/>
    </source>
</evidence>
<evidence type="ECO:0000256" key="7">
    <source>
        <dbReference type="ARBA" id="ARBA00022840"/>
    </source>
</evidence>
<dbReference type="InterPro" id="IPR011992">
    <property type="entry name" value="EF-hand-dom_pair"/>
</dbReference>
<dbReference type="InterPro" id="IPR002048">
    <property type="entry name" value="EF_hand_dom"/>
</dbReference>
<dbReference type="Gene3D" id="1.10.510.10">
    <property type="entry name" value="Transferase(Phosphotransferase) domain 1"/>
    <property type="match status" value="1"/>
</dbReference>
<dbReference type="AlphaFoldDB" id="A0AAE0G1M9"/>
<keyword evidence="6" id="KW-0106">Calcium</keyword>
<dbReference type="InterPro" id="IPR050205">
    <property type="entry name" value="CDPK_Ser/Thr_kinases"/>
</dbReference>
<feature type="domain" description="EF-hand" evidence="9">
    <location>
        <begin position="389"/>
        <end position="424"/>
    </location>
</feature>
<proteinExistence type="predicted"/>
<dbReference type="EMBL" id="LGRX02010703">
    <property type="protein sequence ID" value="KAK3269875.1"/>
    <property type="molecule type" value="Genomic_DNA"/>
</dbReference>
<dbReference type="GO" id="GO:0004674">
    <property type="term" value="F:protein serine/threonine kinase activity"/>
    <property type="evidence" value="ECO:0007669"/>
    <property type="project" value="UniProtKB-KW"/>
</dbReference>
<evidence type="ECO:0000256" key="3">
    <source>
        <dbReference type="ARBA" id="ARBA00022737"/>
    </source>
</evidence>
<dbReference type="FunFam" id="1.10.238.10:FF:000003">
    <property type="entry name" value="Calmodulin A"/>
    <property type="match status" value="1"/>
</dbReference>
<reference evidence="10 11" key="1">
    <citation type="journal article" date="2015" name="Genome Biol. Evol.">
        <title>Comparative Genomics of a Bacterivorous Green Alga Reveals Evolutionary Causalities and Consequences of Phago-Mixotrophic Mode of Nutrition.</title>
        <authorList>
            <person name="Burns J.A."/>
            <person name="Paasch A."/>
            <person name="Narechania A."/>
            <person name="Kim E."/>
        </authorList>
    </citation>
    <scope>NUCLEOTIDE SEQUENCE [LARGE SCALE GENOMIC DNA]</scope>
    <source>
        <strain evidence="10 11">PLY_AMNH</strain>
    </source>
</reference>
<evidence type="ECO:0000313" key="11">
    <source>
        <dbReference type="Proteomes" id="UP001190700"/>
    </source>
</evidence>
<comment type="caution">
    <text evidence="10">The sequence shown here is derived from an EMBL/GenBank/DDBJ whole genome shotgun (WGS) entry which is preliminary data.</text>
</comment>
<dbReference type="PANTHER" id="PTHR24349">
    <property type="entry name" value="SERINE/THREONINE-PROTEIN KINASE"/>
    <property type="match status" value="1"/>
</dbReference>
<dbReference type="Pfam" id="PF00069">
    <property type="entry name" value="Pkinase"/>
    <property type="match status" value="1"/>
</dbReference>
<organism evidence="10 11">
    <name type="scientific">Cymbomonas tetramitiformis</name>
    <dbReference type="NCBI Taxonomy" id="36881"/>
    <lineage>
        <taxon>Eukaryota</taxon>
        <taxon>Viridiplantae</taxon>
        <taxon>Chlorophyta</taxon>
        <taxon>Pyramimonadophyceae</taxon>
        <taxon>Pyramimonadales</taxon>
        <taxon>Pyramimonadaceae</taxon>
        <taxon>Cymbomonas</taxon>
    </lineage>
</organism>
<feature type="domain" description="EF-hand" evidence="9">
    <location>
        <begin position="461"/>
        <end position="496"/>
    </location>
</feature>
<keyword evidence="5 10" id="KW-0418">Kinase</keyword>
<dbReference type="GO" id="GO:0005524">
    <property type="term" value="F:ATP binding"/>
    <property type="evidence" value="ECO:0007669"/>
    <property type="project" value="UniProtKB-KW"/>
</dbReference>
<dbReference type="Gene3D" id="1.10.238.10">
    <property type="entry name" value="EF-hand"/>
    <property type="match status" value="1"/>
</dbReference>
<dbReference type="Gene3D" id="3.30.200.20">
    <property type="entry name" value="Phosphorylase Kinase, domain 1"/>
    <property type="match status" value="1"/>
</dbReference>
<feature type="domain" description="Protein kinase" evidence="8">
    <location>
        <begin position="89"/>
        <end position="346"/>
    </location>
</feature>
<evidence type="ECO:0000256" key="4">
    <source>
        <dbReference type="ARBA" id="ARBA00022741"/>
    </source>
</evidence>
<evidence type="ECO:0000256" key="6">
    <source>
        <dbReference type="ARBA" id="ARBA00022837"/>
    </source>
</evidence>
<dbReference type="InterPro" id="IPR011009">
    <property type="entry name" value="Kinase-like_dom_sf"/>
</dbReference>
<dbReference type="CDD" id="cd05117">
    <property type="entry name" value="STKc_CAMK"/>
    <property type="match status" value="1"/>
</dbReference>
<dbReference type="InterPro" id="IPR000719">
    <property type="entry name" value="Prot_kinase_dom"/>
</dbReference>
<evidence type="ECO:0000313" key="10">
    <source>
        <dbReference type="EMBL" id="KAK3269875.1"/>
    </source>
</evidence>
<keyword evidence="11" id="KW-1185">Reference proteome</keyword>
<dbReference type="PROSITE" id="PS00018">
    <property type="entry name" value="EF_HAND_1"/>
    <property type="match status" value="3"/>
</dbReference>
<dbReference type="GO" id="GO:0005509">
    <property type="term" value="F:calcium ion binding"/>
    <property type="evidence" value="ECO:0007669"/>
    <property type="project" value="InterPro"/>
</dbReference>
<keyword evidence="7" id="KW-0067">ATP-binding</keyword>
<keyword evidence="3" id="KW-0677">Repeat</keyword>
<dbReference type="PROSITE" id="PS00108">
    <property type="entry name" value="PROTEIN_KINASE_ST"/>
    <property type="match status" value="1"/>
</dbReference>
<gene>
    <name evidence="10" type="ORF">CYMTET_21705</name>
</gene>
<dbReference type="CDD" id="cd00051">
    <property type="entry name" value="EFh"/>
    <property type="match status" value="1"/>
</dbReference>
<feature type="domain" description="EF-hand" evidence="9">
    <location>
        <begin position="499"/>
        <end position="530"/>
    </location>
</feature>
<dbReference type="SMART" id="SM00054">
    <property type="entry name" value="EFh"/>
    <property type="match status" value="4"/>
</dbReference>
<protein>
    <submittedName>
        <fullName evidence="10">Calcium-dependent protein kinase 25</fullName>
    </submittedName>
</protein>
<evidence type="ECO:0000256" key="1">
    <source>
        <dbReference type="ARBA" id="ARBA00022527"/>
    </source>
</evidence>
<evidence type="ECO:0000256" key="2">
    <source>
        <dbReference type="ARBA" id="ARBA00022679"/>
    </source>
</evidence>
<dbReference type="SMART" id="SM00220">
    <property type="entry name" value="S_TKc"/>
    <property type="match status" value="1"/>
</dbReference>
<keyword evidence="1" id="KW-0723">Serine/threonine-protein kinase</keyword>
<evidence type="ECO:0000259" key="9">
    <source>
        <dbReference type="PROSITE" id="PS50222"/>
    </source>
</evidence>
<dbReference type="PROSITE" id="PS50222">
    <property type="entry name" value="EF_HAND_2"/>
    <property type="match status" value="3"/>
</dbReference>
<keyword evidence="4" id="KW-0547">Nucleotide-binding</keyword>
<dbReference type="InterPro" id="IPR018247">
    <property type="entry name" value="EF_Hand_1_Ca_BS"/>
</dbReference>
<dbReference type="Pfam" id="PF13499">
    <property type="entry name" value="EF-hand_7"/>
    <property type="match status" value="2"/>
</dbReference>
<sequence length="547" mass="61159">MFFSEGGARDIPAFVVQTGEGPTKDDTETKDIRASVLKCDISESVEKNENFDASVPRQQPMHPKLRTRDVGPADYVIDNRSEGTVDEKYLLQQSLGSGQYGFAVVAKHKVESKVYCCKTISKRILDAYELDGLRREVQIMRHLYGHPNIVDFKEVFEDNSNVHIVMDCHMGGDLVARANELGKMSEKIAARTFHGIMVAIQQCHDYGVVHRDIKLDNVLLSDKSEEARPILVDFGTATWYKPGQILREPVGTPLYVAPEVLKQNYGREVDLWSAGVLLYIMLSGYGPFGGTDENQLFASVLAGTFDLSSEPWPDISDSAKDLLSRLLVVNPKERLTAVQALEHPWVANAASNSDHPLDDSVIMRLKKFGAMNEFMKAGRAVISKKLVPFELEGLKQLFAIFDVSKNGRITLAQLQLGLKKLGFDLLHDQVEDILNGIDVSNDHTIDYNEFVSAMLPASLVHSHDKVWEAFRAFDEDSDGFITFEEIENVLAKQGVSKVDIEKIVKEVDENGDGVINFDEFASQFTRKQKVVFKAAQRKAMNVDVDNI</sequence>
<keyword evidence="2" id="KW-0808">Transferase</keyword>
<dbReference type="SUPFAM" id="SSF56112">
    <property type="entry name" value="Protein kinase-like (PK-like)"/>
    <property type="match status" value="1"/>
</dbReference>
<dbReference type="PROSITE" id="PS50011">
    <property type="entry name" value="PROTEIN_KINASE_DOM"/>
    <property type="match status" value="1"/>
</dbReference>
<evidence type="ECO:0000256" key="5">
    <source>
        <dbReference type="ARBA" id="ARBA00022777"/>
    </source>
</evidence>
<dbReference type="Proteomes" id="UP001190700">
    <property type="component" value="Unassembled WGS sequence"/>
</dbReference>
<dbReference type="InterPro" id="IPR008271">
    <property type="entry name" value="Ser/Thr_kinase_AS"/>
</dbReference>
<dbReference type="SUPFAM" id="SSF47473">
    <property type="entry name" value="EF-hand"/>
    <property type="match status" value="1"/>
</dbReference>
<name>A0AAE0G1M9_9CHLO</name>